<feature type="compositionally biased region" description="Polar residues" evidence="1">
    <location>
        <begin position="237"/>
        <end position="254"/>
    </location>
</feature>
<feature type="compositionally biased region" description="Polar residues" evidence="1">
    <location>
        <begin position="1"/>
        <end position="18"/>
    </location>
</feature>
<organism evidence="2 3">
    <name type="scientific">[Emmonsia] crescens</name>
    <dbReference type="NCBI Taxonomy" id="73230"/>
    <lineage>
        <taxon>Eukaryota</taxon>
        <taxon>Fungi</taxon>
        <taxon>Dikarya</taxon>
        <taxon>Ascomycota</taxon>
        <taxon>Pezizomycotina</taxon>
        <taxon>Eurotiomycetes</taxon>
        <taxon>Eurotiomycetidae</taxon>
        <taxon>Onygenales</taxon>
        <taxon>Ajellomycetaceae</taxon>
        <taxon>Emergomyces</taxon>
    </lineage>
</organism>
<keyword evidence="3" id="KW-1185">Reference proteome</keyword>
<feature type="region of interest" description="Disordered" evidence="1">
    <location>
        <begin position="203"/>
        <end position="305"/>
    </location>
</feature>
<feature type="compositionally biased region" description="Polar residues" evidence="1">
    <location>
        <begin position="268"/>
        <end position="277"/>
    </location>
</feature>
<feature type="compositionally biased region" description="Acidic residues" evidence="1">
    <location>
        <begin position="130"/>
        <end position="141"/>
    </location>
</feature>
<accession>A0A2B7ZII1</accession>
<reference evidence="2 3" key="1">
    <citation type="submission" date="2017-10" db="EMBL/GenBank/DDBJ databases">
        <title>Comparative genomics in systemic dimorphic fungi from Ajellomycetaceae.</title>
        <authorList>
            <person name="Munoz J.F."/>
            <person name="Mcewen J.G."/>
            <person name="Clay O.K."/>
            <person name="Cuomo C.A."/>
        </authorList>
    </citation>
    <scope>NUCLEOTIDE SEQUENCE [LARGE SCALE GENOMIC DNA]</scope>
    <source>
        <strain evidence="2 3">UAMH4076</strain>
    </source>
</reference>
<proteinExistence type="predicted"/>
<dbReference type="Proteomes" id="UP000226031">
    <property type="component" value="Unassembled WGS sequence"/>
</dbReference>
<dbReference type="STRING" id="73230.A0A2B7ZII1"/>
<sequence>MSTTTFSTPNQQPTSTLEPNDPITVLLTYLSSPSTSTSTTTTLESLHASLLSSLQRSGWTEQVRRLALELLRAGHCDRFEEVVDTVVALATGSEDVTASSLAVARGGKRKRRTQMMRARLKKARIGGENGEVEDGDGDGDGDGVGRSGDDVDADDDADDDGNIDEDYDGNGNVDEFPDIRIPQAVVAEGVKMLHEALEGVFVVEGGGTGEPSSNTNANTTTAGENDGGKDHQENQKNKTATTMTNGVANTKTNGSAAPSKKPPFSSSLKTATTSADGKSTKLKSAAKGKLQENGDGKPEKKTKKG</sequence>
<protein>
    <submittedName>
        <fullName evidence="2">Uncharacterized protein</fullName>
    </submittedName>
</protein>
<evidence type="ECO:0000313" key="3">
    <source>
        <dbReference type="Proteomes" id="UP000226031"/>
    </source>
</evidence>
<feature type="region of interest" description="Disordered" evidence="1">
    <location>
        <begin position="1"/>
        <end position="20"/>
    </location>
</feature>
<name>A0A2B7ZII1_9EURO</name>
<dbReference type="VEuPathDB" id="FungiDB:EMCG_03975"/>
<evidence type="ECO:0000256" key="1">
    <source>
        <dbReference type="SAM" id="MobiDB-lite"/>
    </source>
</evidence>
<feature type="region of interest" description="Disordered" evidence="1">
    <location>
        <begin position="120"/>
        <end position="178"/>
    </location>
</feature>
<feature type="compositionally biased region" description="Basic and acidic residues" evidence="1">
    <location>
        <begin position="226"/>
        <end position="236"/>
    </location>
</feature>
<feature type="compositionally biased region" description="Low complexity" evidence="1">
    <location>
        <begin position="255"/>
        <end position="267"/>
    </location>
</feature>
<feature type="compositionally biased region" description="Acidic residues" evidence="1">
    <location>
        <begin position="150"/>
        <end position="168"/>
    </location>
</feature>
<dbReference type="AlphaFoldDB" id="A0A2B7ZII1"/>
<gene>
    <name evidence="2" type="ORF">GX50_04413</name>
</gene>
<comment type="caution">
    <text evidence="2">The sequence shown here is derived from an EMBL/GenBank/DDBJ whole genome shotgun (WGS) entry which is preliminary data.</text>
</comment>
<evidence type="ECO:0000313" key="2">
    <source>
        <dbReference type="EMBL" id="PGH32812.1"/>
    </source>
</evidence>
<feature type="compositionally biased region" description="Basic and acidic residues" evidence="1">
    <location>
        <begin position="289"/>
        <end position="299"/>
    </location>
</feature>
<dbReference type="EMBL" id="PDND01000081">
    <property type="protein sequence ID" value="PGH32812.1"/>
    <property type="molecule type" value="Genomic_DNA"/>
</dbReference>